<sequence length="76" mass="8818">LLMPSSDTAVNATNNSTKHFNEAIDRITVSFRNLISDKFSTRKLTRQSEILIRSIFDNPLQCRTSRLIISFLRKIY</sequence>
<proteinExistence type="predicted"/>
<accession>A0A0N4X8S0</accession>
<evidence type="ECO:0000313" key="1">
    <source>
        <dbReference type="WBParaSite" id="HPLM_0002076201-mRNA-1"/>
    </source>
</evidence>
<reference evidence="1" key="1">
    <citation type="submission" date="2017-02" db="UniProtKB">
        <authorList>
            <consortium name="WormBaseParasite"/>
        </authorList>
    </citation>
    <scope>IDENTIFICATION</scope>
</reference>
<name>A0A0N4X8S0_HAEPC</name>
<protein>
    <submittedName>
        <fullName evidence="1">THAP-type domain-containing protein</fullName>
    </submittedName>
</protein>
<dbReference type="AlphaFoldDB" id="A0A0N4X8S0"/>
<dbReference type="WBParaSite" id="HPLM_0002076201-mRNA-1">
    <property type="protein sequence ID" value="HPLM_0002076201-mRNA-1"/>
    <property type="gene ID" value="HPLM_0002076201"/>
</dbReference>
<organism evidence="1">
    <name type="scientific">Haemonchus placei</name>
    <name type="common">Barber's pole worm</name>
    <dbReference type="NCBI Taxonomy" id="6290"/>
    <lineage>
        <taxon>Eukaryota</taxon>
        <taxon>Metazoa</taxon>
        <taxon>Ecdysozoa</taxon>
        <taxon>Nematoda</taxon>
        <taxon>Chromadorea</taxon>
        <taxon>Rhabditida</taxon>
        <taxon>Rhabditina</taxon>
        <taxon>Rhabditomorpha</taxon>
        <taxon>Strongyloidea</taxon>
        <taxon>Trichostrongylidae</taxon>
        <taxon>Haemonchus</taxon>
    </lineage>
</organism>